<dbReference type="GeneID" id="68871343"/>
<sequence length="100" mass="10687">MPAKAYAAIACLVMLLPVCCFAQQLSTPLPEAYQVAQSYSCGRTCGQVGSCREAVYQWCVCGYARADGDHDGVPCEKLCGQSTPASLARVQDLKAEFGCR</sequence>
<evidence type="ECO:0000256" key="1">
    <source>
        <dbReference type="SAM" id="SignalP"/>
    </source>
</evidence>
<keyword evidence="3" id="KW-1185">Reference proteome</keyword>
<feature type="chain" id="PRO_5001690201" description="Excalibur calcium-binding domain-containing protein" evidence="1">
    <location>
        <begin position="23"/>
        <end position="100"/>
    </location>
</feature>
<comment type="caution">
    <text evidence="2">The sequence shown here is derived from an EMBL/GenBank/DDBJ whole genome shotgun (WGS) entry which is preliminary data.</text>
</comment>
<dbReference type="RefSeq" id="WP_037926535.1">
    <property type="nucleotide sequence ID" value="NZ_CP054599.1"/>
</dbReference>
<keyword evidence="1" id="KW-0732">Signal</keyword>
<dbReference type="AlphaFoldDB" id="A0A073J141"/>
<evidence type="ECO:0008006" key="4">
    <source>
        <dbReference type="Google" id="ProtNLM"/>
    </source>
</evidence>
<evidence type="ECO:0000313" key="3">
    <source>
        <dbReference type="Proteomes" id="UP000027746"/>
    </source>
</evidence>
<proteinExistence type="predicted"/>
<evidence type="ECO:0000313" key="2">
    <source>
        <dbReference type="EMBL" id="KEJ95411.1"/>
    </source>
</evidence>
<organism evidence="2 3">
    <name type="scientific">Pseudosulfitobacter pseudonitzschiae</name>
    <dbReference type="NCBI Taxonomy" id="1402135"/>
    <lineage>
        <taxon>Bacteria</taxon>
        <taxon>Pseudomonadati</taxon>
        <taxon>Pseudomonadota</taxon>
        <taxon>Alphaproteobacteria</taxon>
        <taxon>Rhodobacterales</taxon>
        <taxon>Roseobacteraceae</taxon>
        <taxon>Pseudosulfitobacter</taxon>
    </lineage>
</organism>
<gene>
    <name evidence="2" type="ORF">SUH3_20705</name>
</gene>
<dbReference type="Proteomes" id="UP000027746">
    <property type="component" value="Unassembled WGS sequence"/>
</dbReference>
<name>A0A073J141_9RHOB</name>
<accession>A0A073J141</accession>
<reference evidence="2 3" key="1">
    <citation type="submission" date="2014-01" db="EMBL/GenBank/DDBJ databases">
        <title>Sulfitobacter sp. H3 (MCCC 1A00686) Genome Sequencing.</title>
        <authorList>
            <person name="Lai Q."/>
            <person name="Hong Z."/>
        </authorList>
    </citation>
    <scope>NUCLEOTIDE SEQUENCE [LARGE SCALE GENOMIC DNA]</scope>
    <source>
        <strain evidence="2 3">H3</strain>
    </source>
</reference>
<feature type="signal peptide" evidence="1">
    <location>
        <begin position="1"/>
        <end position="22"/>
    </location>
</feature>
<protein>
    <recommendedName>
        <fullName evidence="4">Excalibur calcium-binding domain-containing protein</fullName>
    </recommendedName>
</protein>
<dbReference type="EMBL" id="JAMD01000006">
    <property type="protein sequence ID" value="KEJ95411.1"/>
    <property type="molecule type" value="Genomic_DNA"/>
</dbReference>